<dbReference type="GO" id="GO:0050660">
    <property type="term" value="F:flavin adenine dinucleotide binding"/>
    <property type="evidence" value="ECO:0007669"/>
    <property type="project" value="InterPro"/>
</dbReference>
<dbReference type="Proteomes" id="UP000075882">
    <property type="component" value="Unassembled WGS sequence"/>
</dbReference>
<accession>A0A8W7PND8</accession>
<evidence type="ECO:0000256" key="1">
    <source>
        <dbReference type="ARBA" id="ARBA00010790"/>
    </source>
</evidence>
<dbReference type="AlphaFoldDB" id="A0A8W7PND8"/>
<evidence type="ECO:0000259" key="2">
    <source>
        <dbReference type="Pfam" id="PF05199"/>
    </source>
</evidence>
<dbReference type="GO" id="GO:0016614">
    <property type="term" value="F:oxidoreductase activity, acting on CH-OH group of donors"/>
    <property type="evidence" value="ECO:0007669"/>
    <property type="project" value="InterPro"/>
</dbReference>
<dbReference type="Gene3D" id="3.50.50.60">
    <property type="entry name" value="FAD/NAD(P)-binding domain"/>
    <property type="match status" value="2"/>
</dbReference>
<dbReference type="SUPFAM" id="SSF51905">
    <property type="entry name" value="FAD/NAD(P)-binding domain"/>
    <property type="match status" value="2"/>
</dbReference>
<dbReference type="VEuPathDB" id="VectorBase:ACON2_031529"/>
<sequence length="167" mass="18761">MAQLPGVQSIIQFYRDGDERLKYEKPDQRPLLPEYDFIIVGGGSAGCVLANRLTEISHWSVLLIEAGPRENLLMDIPIFDTDDYWKCFTRHVTYTIYHHVGTCKMGPASDRLAVVDPRLRVHGVKGLRVIDASIMPDIPAAHTNGPTIMIAEKGADMIKEDWSIRVT</sequence>
<dbReference type="PANTHER" id="PTHR11552">
    <property type="entry name" value="GLUCOSE-METHANOL-CHOLINE GMC OXIDOREDUCTASE"/>
    <property type="match status" value="1"/>
</dbReference>
<dbReference type="PANTHER" id="PTHR11552:SF158">
    <property type="entry name" value="GH23626P-RELATED"/>
    <property type="match status" value="1"/>
</dbReference>
<name>A0A8W7PND8_ANOCL</name>
<proteinExistence type="inferred from homology"/>
<dbReference type="InterPro" id="IPR012132">
    <property type="entry name" value="GMC_OxRdtase"/>
</dbReference>
<dbReference type="InterPro" id="IPR036188">
    <property type="entry name" value="FAD/NAD-bd_sf"/>
</dbReference>
<reference evidence="3" key="1">
    <citation type="submission" date="2022-08" db="UniProtKB">
        <authorList>
            <consortium name="EnsemblMetazoa"/>
        </authorList>
    </citation>
    <scope>IDENTIFICATION</scope>
</reference>
<feature type="domain" description="Glucose-methanol-choline oxidoreductase C-terminal" evidence="2">
    <location>
        <begin position="79"/>
        <end position="151"/>
    </location>
</feature>
<dbReference type="EnsemblMetazoa" id="ACOM034890-RA">
    <property type="protein sequence ID" value="ACOM034890-PA.1"/>
    <property type="gene ID" value="ACOM034890"/>
</dbReference>
<dbReference type="InterPro" id="IPR007867">
    <property type="entry name" value="GMC_OxRtase_C"/>
</dbReference>
<organism evidence="3">
    <name type="scientific">Anopheles coluzzii</name>
    <name type="common">African malaria mosquito</name>
    <dbReference type="NCBI Taxonomy" id="1518534"/>
    <lineage>
        <taxon>Eukaryota</taxon>
        <taxon>Metazoa</taxon>
        <taxon>Ecdysozoa</taxon>
        <taxon>Arthropoda</taxon>
        <taxon>Hexapoda</taxon>
        <taxon>Insecta</taxon>
        <taxon>Pterygota</taxon>
        <taxon>Neoptera</taxon>
        <taxon>Endopterygota</taxon>
        <taxon>Diptera</taxon>
        <taxon>Nematocera</taxon>
        <taxon>Culicoidea</taxon>
        <taxon>Culicidae</taxon>
        <taxon>Anophelinae</taxon>
        <taxon>Anopheles</taxon>
    </lineage>
</organism>
<comment type="similarity">
    <text evidence="1">Belongs to the GMC oxidoreductase family.</text>
</comment>
<protein>
    <recommendedName>
        <fullName evidence="2">Glucose-methanol-choline oxidoreductase C-terminal domain-containing protein</fullName>
    </recommendedName>
</protein>
<dbReference type="Pfam" id="PF05199">
    <property type="entry name" value="GMC_oxred_C"/>
    <property type="match status" value="1"/>
</dbReference>
<dbReference type="Gene3D" id="3.30.560.10">
    <property type="entry name" value="Glucose Oxidase, domain 3"/>
    <property type="match status" value="1"/>
</dbReference>
<dbReference type="Pfam" id="PF05834">
    <property type="entry name" value="Lycopene_cycl"/>
    <property type="match status" value="1"/>
</dbReference>
<evidence type="ECO:0000313" key="3">
    <source>
        <dbReference type="EnsemblMetazoa" id="ACOM034890-PA.1"/>
    </source>
</evidence>